<sequence>MVPVNPLSLITAILGVPGEIAGARNCIDLLLKDKQNAQTYPTILAVIDSDLEIADDNFRAWRCDWHFEETGENIPNKLAQRYWGSGCHVIEIRVQQIALQLQTLKVVLEGYRPSDSKTRNAIKTGPLQDVRRLLDQAVKSFESLETESWKLLCQNYKAMDGEKEQTRRAAQHESYLLALAEQRRRYEALLGDLGRRYRNPENGLPYKQDLALDLTPGFAMDQRPSRLGELSRGKRIVHFVHFRPLSTQARQMTNVAPEPTREATREYLRVPGSWPLDPDVQDVQDVQDDANIAETLPNRTAGNQLALSIRPLFLEVEIVTNSDRYPNANSSLQIVLEQLCFGRGRRKSSRLFRIIGQSGTPNVLRFSLYPGGESAAESTTTDIAPWENCMLSYAKVELAFKAAEMMLLFGPYGLMDGLCICKVREIHLLNRRKVFVFEVAPGSCSRSCQRLSQLGFVSLGVFLAELFLGNNGRALTALTTCHPAQIQNKLNQLKVELEKIEWMEPGSVEAVIEAMRPNSRGLDDKTYYSLIISSLFRLFEKKGLKY</sequence>
<evidence type="ECO:0000313" key="2">
    <source>
        <dbReference type="Proteomes" id="UP000053411"/>
    </source>
</evidence>
<dbReference type="AlphaFoldDB" id="A0A0D2KIS0"/>
<gene>
    <name evidence="1" type="ORF">Z520_07784</name>
</gene>
<proteinExistence type="predicted"/>
<keyword evidence="2" id="KW-1185">Reference proteome</keyword>
<dbReference type="Proteomes" id="UP000053411">
    <property type="component" value="Unassembled WGS sequence"/>
</dbReference>
<dbReference type="VEuPathDB" id="FungiDB:Z520_07784"/>
<accession>A0A0D2KIS0</accession>
<evidence type="ECO:0000313" key="1">
    <source>
        <dbReference type="EMBL" id="KIX96518.1"/>
    </source>
</evidence>
<dbReference type="RefSeq" id="XP_016630641.1">
    <property type="nucleotide sequence ID" value="XM_016778281.1"/>
</dbReference>
<organism evidence="1 2">
    <name type="scientific">Fonsecaea multimorphosa CBS 102226</name>
    <dbReference type="NCBI Taxonomy" id="1442371"/>
    <lineage>
        <taxon>Eukaryota</taxon>
        <taxon>Fungi</taxon>
        <taxon>Dikarya</taxon>
        <taxon>Ascomycota</taxon>
        <taxon>Pezizomycotina</taxon>
        <taxon>Eurotiomycetes</taxon>
        <taxon>Chaetothyriomycetidae</taxon>
        <taxon>Chaetothyriales</taxon>
        <taxon>Herpotrichiellaceae</taxon>
        <taxon>Fonsecaea</taxon>
    </lineage>
</organism>
<reference evidence="1 2" key="1">
    <citation type="submission" date="2015-01" db="EMBL/GenBank/DDBJ databases">
        <title>The Genome Sequence of Fonsecaea multimorphosa CBS 102226.</title>
        <authorList>
            <consortium name="The Broad Institute Genomics Platform"/>
            <person name="Cuomo C."/>
            <person name="de Hoog S."/>
            <person name="Gorbushina A."/>
            <person name="Stielow B."/>
            <person name="Teixiera M."/>
            <person name="Abouelleil A."/>
            <person name="Chapman S.B."/>
            <person name="Priest M."/>
            <person name="Young S.K."/>
            <person name="Wortman J."/>
            <person name="Nusbaum C."/>
            <person name="Birren B."/>
        </authorList>
    </citation>
    <scope>NUCLEOTIDE SEQUENCE [LARGE SCALE GENOMIC DNA]</scope>
    <source>
        <strain evidence="1 2">CBS 102226</strain>
    </source>
</reference>
<protein>
    <submittedName>
        <fullName evidence="1">Uncharacterized protein</fullName>
    </submittedName>
</protein>
<dbReference type="GeneID" id="27713530"/>
<dbReference type="EMBL" id="KN848077">
    <property type="protein sequence ID" value="KIX96518.1"/>
    <property type="molecule type" value="Genomic_DNA"/>
</dbReference>
<name>A0A0D2KIS0_9EURO</name>
<dbReference type="OrthoDB" id="10494346at2759"/>